<dbReference type="GO" id="GO:0016787">
    <property type="term" value="F:hydrolase activity"/>
    <property type="evidence" value="ECO:0007669"/>
    <property type="project" value="UniProtKB-KW"/>
</dbReference>
<dbReference type="InterPro" id="IPR000073">
    <property type="entry name" value="AB_hydrolase_1"/>
</dbReference>
<organism evidence="2 3">
    <name type="scientific">Nocardia huaxiensis</name>
    <dbReference type="NCBI Taxonomy" id="2755382"/>
    <lineage>
        <taxon>Bacteria</taxon>
        <taxon>Bacillati</taxon>
        <taxon>Actinomycetota</taxon>
        <taxon>Actinomycetes</taxon>
        <taxon>Mycobacteriales</taxon>
        <taxon>Nocardiaceae</taxon>
        <taxon>Nocardia</taxon>
    </lineage>
</organism>
<dbReference type="PANTHER" id="PTHR46438">
    <property type="entry name" value="ALPHA/BETA-HYDROLASES SUPERFAMILY PROTEIN"/>
    <property type="match status" value="1"/>
</dbReference>
<dbReference type="KEGG" id="nhu:H0264_34875"/>
<gene>
    <name evidence="2" type="ORF">H0264_34875</name>
</gene>
<dbReference type="RefSeq" id="WP_181581471.1">
    <property type="nucleotide sequence ID" value="NZ_CP059399.1"/>
</dbReference>
<proteinExistence type="predicted"/>
<name>A0A7D6VAB4_9NOCA</name>
<evidence type="ECO:0000259" key="1">
    <source>
        <dbReference type="Pfam" id="PF00561"/>
    </source>
</evidence>
<dbReference type="AlphaFoldDB" id="A0A7D6VAB4"/>
<dbReference type="InterPro" id="IPR029058">
    <property type="entry name" value="AB_hydrolase_fold"/>
</dbReference>
<feature type="domain" description="AB hydrolase-1" evidence="1">
    <location>
        <begin position="40"/>
        <end position="276"/>
    </location>
</feature>
<protein>
    <submittedName>
        <fullName evidence="2">Alpha/beta hydrolase</fullName>
    </submittedName>
</protein>
<evidence type="ECO:0000313" key="2">
    <source>
        <dbReference type="EMBL" id="QLY30273.1"/>
    </source>
</evidence>
<dbReference type="Gene3D" id="3.40.50.1820">
    <property type="entry name" value="alpha/beta hydrolase"/>
    <property type="match status" value="1"/>
</dbReference>
<dbReference type="PANTHER" id="PTHR46438:SF11">
    <property type="entry name" value="LIPASE-RELATED"/>
    <property type="match status" value="1"/>
</dbReference>
<evidence type="ECO:0000313" key="3">
    <source>
        <dbReference type="Proteomes" id="UP000515512"/>
    </source>
</evidence>
<accession>A0A7D6VAB4</accession>
<sequence length="302" mass="32962">MTDTTIETRAYWRDPALGARRELELPDGTITIFESGTGHPVVLVHGLVVNANLWRAVVPRLAGENHCVTVDLPFGSHARPMPDSDLTPPGLARLVIQALDALRLGPVTLVGNDTGGVVCQLVAIARPDLVAHLVLTSCDAYENFPPTAFGYLKLLARMPGGVAAIAAGLRIPAVRRLPLAYGWLAKHPLGRAASDSYALPATASRGIRADLRRLLRGLDNRHTLTAARSFAEVKQPVLLAWSQADRFFAPRYAERMAQDFPDARIEWIPDAYTFSPEDQPDLLSTAIANFVRESQVRGRDPR</sequence>
<dbReference type="SUPFAM" id="SSF53474">
    <property type="entry name" value="alpha/beta-Hydrolases"/>
    <property type="match status" value="1"/>
</dbReference>
<dbReference type="EMBL" id="CP059399">
    <property type="protein sequence ID" value="QLY30273.1"/>
    <property type="molecule type" value="Genomic_DNA"/>
</dbReference>
<dbReference type="Proteomes" id="UP000515512">
    <property type="component" value="Chromosome"/>
</dbReference>
<keyword evidence="2" id="KW-0378">Hydrolase</keyword>
<keyword evidence="3" id="KW-1185">Reference proteome</keyword>
<dbReference type="Pfam" id="PF00561">
    <property type="entry name" value="Abhydrolase_1"/>
    <property type="match status" value="1"/>
</dbReference>
<reference evidence="2 3" key="1">
    <citation type="submission" date="2020-07" db="EMBL/GenBank/DDBJ databases">
        <authorList>
            <person name="Zhuang K."/>
            <person name="Ran Y."/>
        </authorList>
    </citation>
    <scope>NUCLEOTIDE SEQUENCE [LARGE SCALE GENOMIC DNA]</scope>
    <source>
        <strain evidence="2 3">WCH-YHL-001</strain>
    </source>
</reference>